<evidence type="ECO:0000256" key="2">
    <source>
        <dbReference type="ARBA" id="ARBA00009054"/>
    </source>
</evidence>
<evidence type="ECO:0000256" key="4">
    <source>
        <dbReference type="ARBA" id="ARBA00022490"/>
    </source>
</evidence>
<accession>A0A0P0R836</accession>
<dbReference type="EMBL" id="CP012746">
    <property type="protein sequence ID" value="ALL64172.1"/>
    <property type="molecule type" value="Genomic_DNA"/>
</dbReference>
<dbReference type="Gene3D" id="3.90.20.20">
    <property type="match status" value="1"/>
</dbReference>
<evidence type="ECO:0000256" key="8">
    <source>
        <dbReference type="ARBA" id="ARBA00072274"/>
    </source>
</evidence>
<reference evidence="14 15" key="1">
    <citation type="journal article" date="2014" name="Genome Announc.">
        <title>Draft Genome Sequence of the Haloacid-Degrading Burkholderia caribensis Strain MBA4.</title>
        <authorList>
            <person name="Pan Y."/>
            <person name="Kong K.F."/>
            <person name="Tsang J.S."/>
        </authorList>
    </citation>
    <scope>NUCLEOTIDE SEQUENCE [LARGE SCALE GENOMIC DNA]</scope>
    <source>
        <strain evidence="14 15">MBA4</strain>
    </source>
</reference>
<dbReference type="Pfam" id="PF01025">
    <property type="entry name" value="GrpE"/>
    <property type="match status" value="1"/>
</dbReference>
<dbReference type="PRINTS" id="PR00773">
    <property type="entry name" value="GRPEPROTEIN"/>
</dbReference>
<dbReference type="InterPro" id="IPR000740">
    <property type="entry name" value="GrpE"/>
</dbReference>
<comment type="subcellular location">
    <subcellularLocation>
        <location evidence="1 10">Cytoplasm</location>
    </subcellularLocation>
</comment>
<feature type="region of interest" description="Disordered" evidence="13">
    <location>
        <begin position="31"/>
        <end position="80"/>
    </location>
</feature>
<evidence type="ECO:0000313" key="14">
    <source>
        <dbReference type="EMBL" id="ALL64172.1"/>
    </source>
</evidence>
<dbReference type="AlphaFoldDB" id="A0A0P0R836"/>
<dbReference type="FunFam" id="2.30.22.10:FF:000001">
    <property type="entry name" value="Protein GrpE"/>
    <property type="match status" value="1"/>
</dbReference>
<dbReference type="PANTHER" id="PTHR21237:SF23">
    <property type="entry name" value="GRPE PROTEIN HOMOLOG, MITOCHONDRIAL"/>
    <property type="match status" value="1"/>
</dbReference>
<dbReference type="CDD" id="cd00446">
    <property type="entry name" value="GrpE"/>
    <property type="match status" value="1"/>
</dbReference>
<evidence type="ECO:0000313" key="15">
    <source>
        <dbReference type="Proteomes" id="UP000019146"/>
    </source>
</evidence>
<dbReference type="GO" id="GO:0051087">
    <property type="term" value="F:protein-folding chaperone binding"/>
    <property type="evidence" value="ECO:0007669"/>
    <property type="project" value="InterPro"/>
</dbReference>
<dbReference type="PANTHER" id="PTHR21237">
    <property type="entry name" value="GRPE PROTEIN"/>
    <property type="match status" value="1"/>
</dbReference>
<comment type="similarity">
    <text evidence="2 10 12">Belongs to the GrpE family.</text>
</comment>
<comment type="subunit">
    <text evidence="3 10">Homodimer.</text>
</comment>
<dbReference type="Proteomes" id="UP000019146">
    <property type="component" value="Chromosome 1"/>
</dbReference>
<dbReference type="InterPro" id="IPR013805">
    <property type="entry name" value="GrpE_CC"/>
</dbReference>
<evidence type="ECO:0000256" key="9">
    <source>
        <dbReference type="ARBA" id="ARBA00076414"/>
    </source>
</evidence>
<dbReference type="NCBIfam" id="NF010748">
    <property type="entry name" value="PRK14150.1"/>
    <property type="match status" value="1"/>
</dbReference>
<organism evidence="14 15">
    <name type="scientific">Paraburkholderia caribensis MBA4</name>
    <dbReference type="NCBI Taxonomy" id="1323664"/>
    <lineage>
        <taxon>Bacteria</taxon>
        <taxon>Pseudomonadati</taxon>
        <taxon>Pseudomonadota</taxon>
        <taxon>Betaproteobacteria</taxon>
        <taxon>Burkholderiales</taxon>
        <taxon>Burkholderiaceae</taxon>
        <taxon>Paraburkholderia</taxon>
    </lineage>
</organism>
<evidence type="ECO:0000256" key="11">
    <source>
        <dbReference type="RuleBase" id="RU000639"/>
    </source>
</evidence>
<dbReference type="GO" id="GO:0006457">
    <property type="term" value="P:protein folding"/>
    <property type="evidence" value="ECO:0007669"/>
    <property type="project" value="InterPro"/>
</dbReference>
<dbReference type="SUPFAM" id="SSF58014">
    <property type="entry name" value="Coiled-coil domain of nucleotide exchange factor GrpE"/>
    <property type="match status" value="1"/>
</dbReference>
<keyword evidence="6 10" id="KW-0143">Chaperone</keyword>
<evidence type="ECO:0000256" key="7">
    <source>
        <dbReference type="ARBA" id="ARBA00053401"/>
    </source>
</evidence>
<evidence type="ECO:0000256" key="13">
    <source>
        <dbReference type="SAM" id="MobiDB-lite"/>
    </source>
</evidence>
<dbReference type="GO" id="GO:0042803">
    <property type="term" value="F:protein homodimerization activity"/>
    <property type="evidence" value="ECO:0007669"/>
    <property type="project" value="InterPro"/>
</dbReference>
<feature type="compositionally biased region" description="Low complexity" evidence="13">
    <location>
        <begin position="49"/>
        <end position="77"/>
    </location>
</feature>
<evidence type="ECO:0000256" key="5">
    <source>
        <dbReference type="ARBA" id="ARBA00023016"/>
    </source>
</evidence>
<sequence length="228" mass="24717">MLYRHNAHRASPVKLPPFLGHIYLNFSDMENTQENPTSQNPTPADEAARQAAEAASGEPQAQAQQPEATAGEPQAETSGVEAALAETQAKLAEMQENFLRAKAETENVRRRGQEDVAKAHKFAIESFAEHLLPVVDSLEAAVTHSSDDLLKVREGVELTLRQLTGALEKGKVVALNPVGEKFDPHRHQAISMVPADQEPNTVVAVLQKGYVIADRVLRPALVTVAAPK</sequence>
<dbReference type="PROSITE" id="PS01071">
    <property type="entry name" value="GRPE"/>
    <property type="match status" value="1"/>
</dbReference>
<dbReference type="GO" id="GO:0051082">
    <property type="term" value="F:unfolded protein binding"/>
    <property type="evidence" value="ECO:0007669"/>
    <property type="project" value="TreeGrafter"/>
</dbReference>
<gene>
    <name evidence="10" type="primary">grpE</name>
    <name evidence="14" type="ORF">K788_0004860</name>
</gene>
<dbReference type="NCBIfam" id="NF010737">
    <property type="entry name" value="PRK14139.1"/>
    <property type="match status" value="1"/>
</dbReference>
<evidence type="ECO:0000256" key="10">
    <source>
        <dbReference type="HAMAP-Rule" id="MF_01151"/>
    </source>
</evidence>
<feature type="compositionally biased region" description="Polar residues" evidence="13">
    <location>
        <begin position="31"/>
        <end position="42"/>
    </location>
</feature>
<evidence type="ECO:0000256" key="12">
    <source>
        <dbReference type="RuleBase" id="RU004478"/>
    </source>
</evidence>
<name>A0A0P0R836_9BURK</name>
<dbReference type="HAMAP" id="MF_01151">
    <property type="entry name" value="GrpE"/>
    <property type="match status" value="1"/>
</dbReference>
<dbReference type="GO" id="GO:0005829">
    <property type="term" value="C:cytosol"/>
    <property type="evidence" value="ECO:0007669"/>
    <property type="project" value="TreeGrafter"/>
</dbReference>
<dbReference type="Gene3D" id="2.30.22.10">
    <property type="entry name" value="Head domain of nucleotide exchange factor GrpE"/>
    <property type="match status" value="1"/>
</dbReference>
<keyword evidence="5 10" id="KW-0346">Stress response</keyword>
<evidence type="ECO:0000256" key="1">
    <source>
        <dbReference type="ARBA" id="ARBA00004496"/>
    </source>
</evidence>
<evidence type="ECO:0000256" key="6">
    <source>
        <dbReference type="ARBA" id="ARBA00023186"/>
    </source>
</evidence>
<dbReference type="GO" id="GO:0000774">
    <property type="term" value="F:adenyl-nucleotide exchange factor activity"/>
    <property type="evidence" value="ECO:0007669"/>
    <property type="project" value="InterPro"/>
</dbReference>
<protein>
    <recommendedName>
        <fullName evidence="8 10">Protein GrpE</fullName>
    </recommendedName>
    <alternativeName>
        <fullName evidence="9 10">HSP-70 cofactor</fullName>
    </alternativeName>
</protein>
<dbReference type="SUPFAM" id="SSF51064">
    <property type="entry name" value="Head domain of nucleotide exchange factor GrpE"/>
    <property type="match status" value="1"/>
</dbReference>
<dbReference type="NCBIfam" id="NF010738">
    <property type="entry name" value="PRK14140.1"/>
    <property type="match status" value="1"/>
</dbReference>
<proteinExistence type="inferred from homology"/>
<evidence type="ECO:0000256" key="3">
    <source>
        <dbReference type="ARBA" id="ARBA00011738"/>
    </source>
</evidence>
<dbReference type="KEGG" id="bcai:K788_0004860"/>
<dbReference type="InterPro" id="IPR009012">
    <property type="entry name" value="GrpE_head"/>
</dbReference>
<keyword evidence="4 10" id="KW-0963">Cytoplasm</keyword>
<comment type="function">
    <text evidence="7 10 11">Participates actively in the response to hyperosmotic and heat shock by preventing the aggregation of stress-denatured proteins, in association with DnaK and GrpE. It is the nucleotide exchange factor for DnaK and may function as a thermosensor. Unfolded proteins bind initially to DnaJ; upon interaction with the DnaJ-bound protein, DnaK hydrolyzes its bound ATP, resulting in the formation of a stable complex. GrpE releases ADP from DnaK; ATP binding to DnaK triggers the release of the substrate protein, thus completing the reaction cycle. Several rounds of ATP-dependent interactions between DnaJ, DnaK and GrpE are required for fully efficient folding.</text>
</comment>